<organism evidence="2 3">
    <name type="scientific">Symbiodinium microadriaticum</name>
    <name type="common">Dinoflagellate</name>
    <name type="synonym">Zooxanthella microadriatica</name>
    <dbReference type="NCBI Taxonomy" id="2951"/>
    <lineage>
        <taxon>Eukaryota</taxon>
        <taxon>Sar</taxon>
        <taxon>Alveolata</taxon>
        <taxon>Dinophyceae</taxon>
        <taxon>Suessiales</taxon>
        <taxon>Symbiodiniaceae</taxon>
        <taxon>Symbiodinium</taxon>
    </lineage>
</organism>
<dbReference type="Gene3D" id="3.30.420.10">
    <property type="entry name" value="Ribonuclease H-like superfamily/Ribonuclease H"/>
    <property type="match status" value="1"/>
</dbReference>
<evidence type="ECO:0000313" key="2">
    <source>
        <dbReference type="EMBL" id="OLP99975.1"/>
    </source>
</evidence>
<keyword evidence="1" id="KW-0812">Transmembrane</keyword>
<protein>
    <submittedName>
        <fullName evidence="2">Uncharacterized protein</fullName>
    </submittedName>
</protein>
<dbReference type="OrthoDB" id="10288277at2759"/>
<accession>A0A1Q9DXS4</accession>
<keyword evidence="1" id="KW-0472">Membrane</keyword>
<sequence>MTGDYKCPPGNMASILELAIPGKAVPASSAKALEICGDTSKLGVSPADVFAQFGRPLSKADDATVSLEDVEVALALQALQKKDHDMKKETTPSMKAGHLQAPFLHIYRRLWPQDVQGSAPVRSDVRDRLLKRASLQDNEPRVREGMQKRAAQAFGLKVRVKMGLSVRCLQVLVENLQRDFAKHLRSELQPSALEADASKAMFAGAPGPLLIRRMAIFFHGTGNLELLDPWQSPPSNRSWLAICSEQKSCRSRQVFRHCQKDCLELLTSNLRHVPQPSFQCKQDDSIPNRNSSLHDELGLPPGGQDRYARVLAASLSALGELVPHIWAACAAPPEDATLAGAVPLQDGDPNSHRGDVRATLHAFSVAIQRRARHAVIASDSQAAIDVCFDRAKHARDDHLAAAEVSALIDWLKVASHTGCSFNEAADGVAKTANVSDAGPDFSFRSEALSDSIQEGVIHLLWQRSRSPGVDLQLPLRRDNGEWTPGQVRAEDIAQTLRLKMQMSMRDQENAAIKMQISIKSQELRCIVKTSARADHAQTGFEGKAGWAVQNDMARMLTELQVLRAHLVGPLLILLKAALVAIFLQHRHSE</sequence>
<keyword evidence="1" id="KW-1133">Transmembrane helix</keyword>
<reference evidence="2 3" key="1">
    <citation type="submission" date="2016-02" db="EMBL/GenBank/DDBJ databases">
        <title>Genome analysis of coral dinoflagellate symbionts highlights evolutionary adaptations to a symbiotic lifestyle.</title>
        <authorList>
            <person name="Aranda M."/>
            <person name="Li Y."/>
            <person name="Liew Y.J."/>
            <person name="Baumgarten S."/>
            <person name="Simakov O."/>
            <person name="Wilson M."/>
            <person name="Piel J."/>
            <person name="Ashoor H."/>
            <person name="Bougouffa S."/>
            <person name="Bajic V.B."/>
            <person name="Ryu T."/>
            <person name="Ravasi T."/>
            <person name="Bayer T."/>
            <person name="Micklem G."/>
            <person name="Kim H."/>
            <person name="Bhak J."/>
            <person name="Lajeunesse T.C."/>
            <person name="Voolstra C.R."/>
        </authorList>
    </citation>
    <scope>NUCLEOTIDE SEQUENCE [LARGE SCALE GENOMIC DNA]</scope>
    <source>
        <strain evidence="2 3">CCMP2467</strain>
    </source>
</reference>
<dbReference type="Proteomes" id="UP000186817">
    <property type="component" value="Unassembled WGS sequence"/>
</dbReference>
<gene>
    <name evidence="2" type="ORF">AK812_SmicGene17445</name>
</gene>
<evidence type="ECO:0000256" key="1">
    <source>
        <dbReference type="SAM" id="Phobius"/>
    </source>
</evidence>
<dbReference type="EMBL" id="LSRX01000344">
    <property type="protein sequence ID" value="OLP99975.1"/>
    <property type="molecule type" value="Genomic_DNA"/>
</dbReference>
<proteinExistence type="predicted"/>
<feature type="transmembrane region" description="Helical" evidence="1">
    <location>
        <begin position="562"/>
        <end position="583"/>
    </location>
</feature>
<name>A0A1Q9DXS4_SYMMI</name>
<dbReference type="GO" id="GO:0003676">
    <property type="term" value="F:nucleic acid binding"/>
    <property type="evidence" value="ECO:0007669"/>
    <property type="project" value="InterPro"/>
</dbReference>
<evidence type="ECO:0000313" key="3">
    <source>
        <dbReference type="Proteomes" id="UP000186817"/>
    </source>
</evidence>
<dbReference type="InterPro" id="IPR012337">
    <property type="entry name" value="RNaseH-like_sf"/>
</dbReference>
<keyword evidence="3" id="KW-1185">Reference proteome</keyword>
<comment type="caution">
    <text evidence="2">The sequence shown here is derived from an EMBL/GenBank/DDBJ whole genome shotgun (WGS) entry which is preliminary data.</text>
</comment>
<dbReference type="SUPFAM" id="SSF53098">
    <property type="entry name" value="Ribonuclease H-like"/>
    <property type="match status" value="1"/>
</dbReference>
<dbReference type="InterPro" id="IPR036397">
    <property type="entry name" value="RNaseH_sf"/>
</dbReference>
<dbReference type="AlphaFoldDB" id="A0A1Q9DXS4"/>